<evidence type="ECO:0000256" key="4">
    <source>
        <dbReference type="PIRSR" id="PIRSR001227-1"/>
    </source>
</evidence>
<dbReference type="PANTHER" id="PTHR34218:SF4">
    <property type="entry name" value="ACYL-HOMOSERINE LACTONE ACYLASE QUIP"/>
    <property type="match status" value="1"/>
</dbReference>
<evidence type="ECO:0000256" key="1">
    <source>
        <dbReference type="ARBA" id="ARBA00006586"/>
    </source>
</evidence>
<dbReference type="Gene3D" id="3.60.20.10">
    <property type="entry name" value="Glutamine Phosphoribosylpyrophosphate, subunit 1, domain 1"/>
    <property type="match status" value="1"/>
</dbReference>
<comment type="caution">
    <text evidence="8">The sequence shown here is derived from an EMBL/GenBank/DDBJ whole genome shotgun (WGS) entry which is preliminary data.</text>
</comment>
<feature type="active site" description="Nucleophile" evidence="4">
    <location>
        <position position="315"/>
    </location>
</feature>
<dbReference type="Gene3D" id="1.10.439.10">
    <property type="entry name" value="Penicillin Amidohydrolase, domain 1"/>
    <property type="match status" value="1"/>
</dbReference>
<dbReference type="PANTHER" id="PTHR34218">
    <property type="entry name" value="PEPTIDASE S45 PENICILLIN AMIDASE"/>
    <property type="match status" value="1"/>
</dbReference>
<dbReference type="InterPro" id="IPR043146">
    <property type="entry name" value="Penicillin_amidase_N_B-knob"/>
</dbReference>
<keyword evidence="2" id="KW-0378">Hydrolase</keyword>
<keyword evidence="7" id="KW-1133">Transmembrane helix</keyword>
<dbReference type="Gene3D" id="1.10.1400.10">
    <property type="match status" value="1"/>
</dbReference>
<dbReference type="InterPro" id="IPR023343">
    <property type="entry name" value="Penicillin_amidase_dom1"/>
</dbReference>
<dbReference type="GO" id="GO:0016811">
    <property type="term" value="F:hydrolase activity, acting on carbon-nitrogen (but not peptide) bonds, in linear amides"/>
    <property type="evidence" value="ECO:0007669"/>
    <property type="project" value="InterPro"/>
</dbReference>
<keyword evidence="7" id="KW-0472">Membrane</keyword>
<feature type="region of interest" description="Disordered" evidence="6">
    <location>
        <begin position="829"/>
        <end position="848"/>
    </location>
</feature>
<proteinExistence type="inferred from homology"/>
<dbReference type="SUPFAM" id="SSF56235">
    <property type="entry name" value="N-terminal nucleophile aminohydrolases (Ntn hydrolases)"/>
    <property type="match status" value="1"/>
</dbReference>
<comment type="similarity">
    <text evidence="1">Belongs to the peptidase S45 family.</text>
</comment>
<keyword evidence="7" id="KW-0812">Transmembrane</keyword>
<name>A0A9X8R8U1_9BACI</name>
<feature type="binding site" evidence="5">
    <location>
        <position position="387"/>
    </location>
    <ligand>
        <name>Ca(2+)</name>
        <dbReference type="ChEBI" id="CHEBI:29108"/>
    </ligand>
</feature>
<reference evidence="8 9" key="1">
    <citation type="submission" date="2017-01" db="EMBL/GenBank/DDBJ databases">
        <authorList>
            <person name="Varghese N."/>
            <person name="Submissions S."/>
        </authorList>
    </citation>
    <scope>NUCLEOTIDE SEQUENCE [LARGE SCALE GENOMIC DNA]</scope>
    <source>
        <strain evidence="8 9">RUG2-6</strain>
    </source>
</reference>
<organism evidence="8 9">
    <name type="scientific">Peribacillus simplex</name>
    <dbReference type="NCBI Taxonomy" id="1478"/>
    <lineage>
        <taxon>Bacteria</taxon>
        <taxon>Bacillati</taxon>
        <taxon>Bacillota</taxon>
        <taxon>Bacilli</taxon>
        <taxon>Bacillales</taxon>
        <taxon>Bacillaceae</taxon>
        <taxon>Peribacillus</taxon>
    </lineage>
</organism>
<gene>
    <name evidence="8" type="ORF">SAMN05878482_10376</name>
</gene>
<dbReference type="InterPro" id="IPR043147">
    <property type="entry name" value="Penicillin_amidase_A-knob"/>
</dbReference>
<accession>A0A9X8R8U1</accession>
<keyword evidence="5" id="KW-0479">Metal-binding</keyword>
<keyword evidence="5" id="KW-0106">Calcium</keyword>
<sequence length="848" mass="95229">MRGMIRLSVLVRVKSVLAPFQSFGNKKRECKEVGRKDGDKRGISKIERKRVLRGEEDESMEVAIPQQKPKRKWRKRALWSFGILIILLLSVLIAANVFLSRSLPETKGEISLPGLLKPVTVVRDSSGVPHINAANEHDLYLAQGYIQAQDRLFQMDLSRRQASGRLSEVIGEKTVKNDKYFRTLGLRRAAEASYAAYSSDGKEALDVFAEGVNLYIDELKENGKWPAEFTLLGYEPESWTPVDSLTIGKYMAFDLGGNWEDQAFRQYLLQTFPKEKAYDLFPDYPNSAPYIISKEELDIEKSFAGAVIPYEFNGSNNWVVSGKKTDSGQPLLADDPHLGLATPSVWYQMHLEAPSVNVSGVIFAGIPGIILGHNEKVAWGVTNTGPDVQDLYIERRNPGNEKEFSYKGKWEKADILDEPIKVKDGETLDYQVTVTRHGPVVSEFAGKSGKDTVLALRWTALDPSAELEAVLNMNKAGSWKEFEKALLKFETPAQNFVFASADGTIAYKANGKIPIRKKGDSMLPVPGWTDEFEWEGFIPFDELPKTVNPEEGFISTANNKVISDDYPYHISNNWAQPYRQMRIQEFLKANKKLTAEDMQSLQMDKVNLQAKEFVPQFVDVLKGPWGEQEDQALTILKKWNHIDSVDEAAPMIFNVWMKKIGDVLLTEEIPEETLNLFNGRRSAVDELLRRALDGKPGPWIEEAGGLEQVLAKSLQMTLMELEESQGDDIADWEWGDYHQVRFNHPLSSVVPLNYLFNSGGGIPVGGSSVTVQAAAFLDDGTVNHGGSWRFVIDLSDMNQGYHLVGPGQSGNVKSKWYHDQLDDWAEGTYHKTTMDDPKGDKLTLKPSY</sequence>
<dbReference type="InterPro" id="IPR014395">
    <property type="entry name" value="Pen/GL7ACA/AHL_acylase"/>
</dbReference>
<feature type="binding site" evidence="5">
    <location>
        <position position="390"/>
    </location>
    <ligand>
        <name>Ca(2+)</name>
        <dbReference type="ChEBI" id="CHEBI:29108"/>
    </ligand>
</feature>
<dbReference type="InterPro" id="IPR002692">
    <property type="entry name" value="S45"/>
</dbReference>
<dbReference type="GO" id="GO:0017000">
    <property type="term" value="P:antibiotic biosynthetic process"/>
    <property type="evidence" value="ECO:0007669"/>
    <property type="project" value="InterPro"/>
</dbReference>
<protein>
    <submittedName>
        <fullName evidence="8">Penicillin amidase</fullName>
    </submittedName>
</protein>
<evidence type="ECO:0000313" key="8">
    <source>
        <dbReference type="EMBL" id="SIR23292.1"/>
    </source>
</evidence>
<dbReference type="GO" id="GO:0046872">
    <property type="term" value="F:metal ion binding"/>
    <property type="evidence" value="ECO:0007669"/>
    <property type="project" value="UniProtKB-KW"/>
</dbReference>
<comment type="cofactor">
    <cofactor evidence="5">
        <name>Ca(2+)</name>
        <dbReference type="ChEBI" id="CHEBI:29108"/>
    </cofactor>
    <text evidence="5">Binds 1 Ca(2+) ion per dimer.</text>
</comment>
<dbReference type="Pfam" id="PF01804">
    <property type="entry name" value="Penicil_amidase"/>
    <property type="match status" value="1"/>
</dbReference>
<evidence type="ECO:0000256" key="7">
    <source>
        <dbReference type="SAM" id="Phobius"/>
    </source>
</evidence>
<evidence type="ECO:0000256" key="6">
    <source>
        <dbReference type="SAM" id="MobiDB-lite"/>
    </source>
</evidence>
<evidence type="ECO:0000256" key="2">
    <source>
        <dbReference type="ARBA" id="ARBA00022801"/>
    </source>
</evidence>
<dbReference type="Gene3D" id="2.30.120.10">
    <property type="match status" value="1"/>
</dbReference>
<keyword evidence="3" id="KW-0865">Zymogen</keyword>
<dbReference type="PIRSF" id="PIRSF001227">
    <property type="entry name" value="Pen_acylase"/>
    <property type="match status" value="1"/>
</dbReference>
<evidence type="ECO:0000256" key="5">
    <source>
        <dbReference type="PIRSR" id="PIRSR001227-2"/>
    </source>
</evidence>
<dbReference type="EMBL" id="FTMX01000003">
    <property type="protein sequence ID" value="SIR23292.1"/>
    <property type="molecule type" value="Genomic_DNA"/>
</dbReference>
<evidence type="ECO:0000313" key="9">
    <source>
        <dbReference type="Proteomes" id="UP000185829"/>
    </source>
</evidence>
<dbReference type="AlphaFoldDB" id="A0A9X8R8U1"/>
<dbReference type="CDD" id="cd03747">
    <property type="entry name" value="Ntn_PGA_like"/>
    <property type="match status" value="1"/>
</dbReference>
<evidence type="ECO:0000256" key="3">
    <source>
        <dbReference type="ARBA" id="ARBA00023145"/>
    </source>
</evidence>
<feature type="transmembrane region" description="Helical" evidence="7">
    <location>
        <begin position="77"/>
        <end position="99"/>
    </location>
</feature>
<dbReference type="InterPro" id="IPR029055">
    <property type="entry name" value="Ntn_hydrolases_N"/>
</dbReference>
<dbReference type="Proteomes" id="UP000185829">
    <property type="component" value="Unassembled WGS sequence"/>
</dbReference>